<reference evidence="1 2" key="1">
    <citation type="submission" date="2017-10" db="EMBL/GenBank/DDBJ databases">
        <title>Draft genome of actinobacteria isolated from guarana (Paullinia cupana (Mart.) Ducke.</title>
        <authorList>
            <person name="Siqueira K.A."/>
            <person name="Liotti R.G."/>
            <person name="Mendes T.A."/>
            <person name="Soares M.A."/>
        </authorList>
    </citation>
    <scope>NUCLEOTIDE SEQUENCE [LARGE SCALE GENOMIC DNA]</scope>
    <source>
        <strain evidence="1 2">199</strain>
    </source>
</reference>
<proteinExistence type="predicted"/>
<dbReference type="Proteomes" id="UP000276379">
    <property type="component" value="Unassembled WGS sequence"/>
</dbReference>
<evidence type="ECO:0000313" key="1">
    <source>
        <dbReference type="EMBL" id="RRQ88570.1"/>
    </source>
</evidence>
<keyword evidence="2" id="KW-1185">Reference proteome</keyword>
<dbReference type="CDD" id="cd00448">
    <property type="entry name" value="YjgF_YER057c_UK114_family"/>
    <property type="match status" value="1"/>
</dbReference>
<comment type="caution">
    <text evidence="1">The sequence shown here is derived from an EMBL/GenBank/DDBJ whole genome shotgun (WGS) entry which is preliminary data.</text>
</comment>
<dbReference type="PANTHER" id="PTHR43857:SF1">
    <property type="entry name" value="YJGH FAMILY PROTEIN"/>
    <property type="match status" value="1"/>
</dbReference>
<dbReference type="PANTHER" id="PTHR43857">
    <property type="entry name" value="BLR7761 PROTEIN"/>
    <property type="match status" value="1"/>
</dbReference>
<dbReference type="EMBL" id="PDES01000002">
    <property type="protein sequence ID" value="RRQ88570.1"/>
    <property type="molecule type" value="Genomic_DNA"/>
</dbReference>
<dbReference type="Gene3D" id="3.30.1330.40">
    <property type="entry name" value="RutC-like"/>
    <property type="match status" value="1"/>
</dbReference>
<accession>A0A3R8RPK8</accession>
<sequence length="132" mass="14495">MISRNPLDVHTPVAEYAHQIETGPSARWLVLSGQIGMRPDGDVPSEPVEQVSVALENIRRNLEAAGMTVADLVKLTFYLVGDMDPERRRSAVAEFLGDHRPCTTLLYVSALASPALRVEIDAWACRDDAPRA</sequence>
<dbReference type="Pfam" id="PF01042">
    <property type="entry name" value="Ribonuc_L-PSP"/>
    <property type="match status" value="1"/>
</dbReference>
<dbReference type="InterPro" id="IPR006175">
    <property type="entry name" value="YjgF/YER057c/UK114"/>
</dbReference>
<organism evidence="1 2">
    <name type="scientific">Streptomyces griseofuscus</name>
    <dbReference type="NCBI Taxonomy" id="146922"/>
    <lineage>
        <taxon>Bacteria</taxon>
        <taxon>Bacillati</taxon>
        <taxon>Actinomycetota</taxon>
        <taxon>Actinomycetes</taxon>
        <taxon>Kitasatosporales</taxon>
        <taxon>Streptomycetaceae</taxon>
        <taxon>Streptomyces</taxon>
    </lineage>
</organism>
<gene>
    <name evidence="1" type="ORF">CQW44_05285</name>
</gene>
<protein>
    <submittedName>
        <fullName evidence="1">Enamine deaminase RidA</fullName>
    </submittedName>
</protein>
<evidence type="ECO:0000313" key="2">
    <source>
        <dbReference type="Proteomes" id="UP000276379"/>
    </source>
</evidence>
<dbReference type="RefSeq" id="WP_125210212.1">
    <property type="nucleotide sequence ID" value="NZ_PDER01000011.1"/>
</dbReference>
<dbReference type="InterPro" id="IPR035959">
    <property type="entry name" value="RutC-like_sf"/>
</dbReference>
<name>A0A3R8RPK8_9ACTN</name>
<dbReference type="AlphaFoldDB" id="A0A3R8RPK8"/>
<dbReference type="SUPFAM" id="SSF55298">
    <property type="entry name" value="YjgF-like"/>
    <property type="match status" value="1"/>
</dbReference>